<dbReference type="EMBL" id="SOHE01000006">
    <property type="protein sequence ID" value="TFD55499.1"/>
    <property type="molecule type" value="Genomic_DNA"/>
</dbReference>
<keyword evidence="2" id="KW-1185">Reference proteome</keyword>
<gene>
    <name evidence="1" type="ORF">E3T55_00705</name>
</gene>
<evidence type="ECO:0000313" key="2">
    <source>
        <dbReference type="Proteomes" id="UP000297447"/>
    </source>
</evidence>
<comment type="caution">
    <text evidence="1">The sequence shown here is derived from an EMBL/GenBank/DDBJ whole genome shotgun (WGS) entry which is preliminary data.</text>
</comment>
<dbReference type="Proteomes" id="UP000297447">
    <property type="component" value="Unassembled WGS sequence"/>
</dbReference>
<reference evidence="1 2" key="1">
    <citation type="submission" date="2019-03" db="EMBL/GenBank/DDBJ databases">
        <title>Genomics of glacier-inhabiting Cryobacterium strains.</title>
        <authorList>
            <person name="Liu Q."/>
            <person name="Xin Y.-H."/>
        </authorList>
    </citation>
    <scope>NUCLEOTIDE SEQUENCE [LARGE SCALE GENOMIC DNA]</scope>
    <source>
        <strain evidence="1 2">Hh14</strain>
    </source>
</reference>
<sequence length="311" mass="34035">MKRAAQLPPGIAGRAFTSAEAAAAGLRPGRLRRSDLDSPFRGIYAAPRTLVSAESLVLAYALRMSPDHFYSHVTAALIYGLPLPAHLQRSMTLHVSTETPAVRHGSTGVIGHHVKRGTVRVVDAYGLRVSSPVDTWCQLATVLSLDDLIRVGDALVRRKNPFATLAGLRAGAVRYAGKRGAKALRQALLWIRPGVDSPTETDVRLLLVRAGLPEPEVNGEITDGWGVCIAHGDLVYRDFRVLVEYDDGQHRTNESQYNSDVNGLDAIIEERWRVLRINKSYSSPVIVRRVETALRAAGWRPDQCAPPRESG</sequence>
<dbReference type="AlphaFoldDB" id="A0A4R9ABE0"/>
<dbReference type="OrthoDB" id="3173471at2"/>
<organism evidence="1 2">
    <name type="scientific">Cryobacterium frigoriphilum</name>
    <dbReference type="NCBI Taxonomy" id="1259150"/>
    <lineage>
        <taxon>Bacteria</taxon>
        <taxon>Bacillati</taxon>
        <taxon>Actinomycetota</taxon>
        <taxon>Actinomycetes</taxon>
        <taxon>Micrococcales</taxon>
        <taxon>Microbacteriaceae</taxon>
        <taxon>Cryobacterium</taxon>
    </lineage>
</organism>
<evidence type="ECO:0000313" key="1">
    <source>
        <dbReference type="EMBL" id="TFD55499.1"/>
    </source>
</evidence>
<proteinExistence type="predicted"/>
<accession>A0A4R9ABE0</accession>
<evidence type="ECO:0008006" key="3">
    <source>
        <dbReference type="Google" id="ProtNLM"/>
    </source>
</evidence>
<name>A0A4R9ABE0_9MICO</name>
<dbReference type="RefSeq" id="WP_134517667.1">
    <property type="nucleotide sequence ID" value="NZ_SOHE01000006.1"/>
</dbReference>
<protein>
    <recommendedName>
        <fullName evidence="3">DUF559 domain-containing protein</fullName>
    </recommendedName>
</protein>